<evidence type="ECO:0000256" key="1">
    <source>
        <dbReference type="SAM" id="MobiDB-lite"/>
    </source>
</evidence>
<feature type="compositionally biased region" description="Polar residues" evidence="1">
    <location>
        <begin position="160"/>
        <end position="174"/>
    </location>
</feature>
<feature type="region of interest" description="Disordered" evidence="1">
    <location>
        <begin position="134"/>
        <end position="155"/>
    </location>
</feature>
<feature type="region of interest" description="Disordered" evidence="1">
    <location>
        <begin position="1"/>
        <end position="113"/>
    </location>
</feature>
<accession>A0A9P8LH23</accession>
<dbReference type="PANTHER" id="PTHR38701">
    <property type="entry name" value="CHROMOSOME 8, WHOLE GENOME SHOTGUN SEQUENCE"/>
    <property type="match status" value="1"/>
</dbReference>
<reference evidence="2" key="1">
    <citation type="submission" date="2021-03" db="EMBL/GenBank/DDBJ databases">
        <title>Comparative genomics and phylogenomic investigation of the class Geoglossomycetes provide insights into ecological specialization and systematics.</title>
        <authorList>
            <person name="Melie T."/>
            <person name="Pirro S."/>
            <person name="Miller A.N."/>
            <person name="Quandt A."/>
        </authorList>
    </citation>
    <scope>NUCLEOTIDE SEQUENCE</scope>
    <source>
        <strain evidence="2">CAQ_001_2017</strain>
    </source>
</reference>
<sequence length="685" mass="73386">MPYDKQNTAGGAGRPFIPTSSAANMASKAPLTPRIATSTVASTSISPTLRRGAYNDAGCTPKGNLKEDLSTPVKTFLNSNITPRSSSRKARVDSTSSTPNRTPSGTPSNSKPASLIEPLRLADEFAAGGLGIGTHAFEGKTMPRPTSVVSEGKQSSISFASSLSGQHNPGQTKSDLGDQELSPRFFYASDVRSPALAVRHSPPESAANSKMTNFFYANSVGNMPTAASPVSSSLETGPQAKFFRANELSELQAGRRALHTHSTSSTGTSPIPGYVLSAPPQLKPPRLASLNPALQASEKHQPSSPPKDATSVAPLRRAPPVTHLQFTSALRLGQGQQGLSALQEPGSAVASQKPAPEDQPRRASHGRSASVGSLDSNTRTQMSSRVDITCPSSSASKLSLATNVADGIPDELPEKHETGPSGEWSSALPRATAPVPQVPVKNTPSYSVLQQMDLAVNARRERKVLDLEISNSSLLAINRTLEREMRKQCAELRRYRRLSRSGRLSLTSVPAGPVPRSLSGMAEYEDQSDQSDMVEEDEESLSDDDSLEEGSLSPDAVVASDARHREKDERRLQLDLSKHQQLLIDSQKMNQSLKKCLGWTEELISEGRKALAYRVRVSDVQLGGRVLVPDDIEDSTRDTYPRGSRVSHGSELASALTPERERDDRDSGVDLEQGSNTHHTSDPEG</sequence>
<dbReference type="Proteomes" id="UP000750711">
    <property type="component" value="Unassembled WGS sequence"/>
</dbReference>
<feature type="region of interest" description="Disordered" evidence="1">
    <location>
        <begin position="255"/>
        <end position="318"/>
    </location>
</feature>
<feature type="compositionally biased region" description="Polar residues" evidence="1">
    <location>
        <begin position="93"/>
        <end position="112"/>
    </location>
</feature>
<feature type="compositionally biased region" description="Basic and acidic residues" evidence="1">
    <location>
        <begin position="561"/>
        <end position="570"/>
    </location>
</feature>
<feature type="compositionally biased region" description="Polar residues" evidence="1">
    <location>
        <begin position="72"/>
        <end position="85"/>
    </location>
</feature>
<dbReference type="PANTHER" id="PTHR38701:SF1">
    <property type="entry name" value="UP-REGULATED DURING SEPTATION PROTEIN 1 DOMAIN-CONTAINING PROTEIN"/>
    <property type="match status" value="1"/>
</dbReference>
<gene>
    <name evidence="2" type="ORF">GP486_001237</name>
</gene>
<feature type="compositionally biased region" description="Low complexity" evidence="1">
    <location>
        <begin position="35"/>
        <end position="48"/>
    </location>
</feature>
<protein>
    <submittedName>
        <fullName evidence="2">Uncharacterized protein</fullName>
    </submittedName>
</protein>
<organism evidence="2 3">
    <name type="scientific">Trichoglossum hirsutum</name>
    <dbReference type="NCBI Taxonomy" id="265104"/>
    <lineage>
        <taxon>Eukaryota</taxon>
        <taxon>Fungi</taxon>
        <taxon>Dikarya</taxon>
        <taxon>Ascomycota</taxon>
        <taxon>Pezizomycotina</taxon>
        <taxon>Geoglossomycetes</taxon>
        <taxon>Geoglossales</taxon>
        <taxon>Geoglossaceae</taxon>
        <taxon>Trichoglossum</taxon>
    </lineage>
</organism>
<dbReference type="AlphaFoldDB" id="A0A9P8LH23"/>
<feature type="compositionally biased region" description="Basic and acidic residues" evidence="1">
    <location>
        <begin position="658"/>
        <end position="668"/>
    </location>
</feature>
<feature type="compositionally biased region" description="Polar residues" evidence="1">
    <location>
        <begin position="370"/>
        <end position="391"/>
    </location>
</feature>
<name>A0A9P8LH23_9PEZI</name>
<evidence type="ECO:0000313" key="3">
    <source>
        <dbReference type="Proteomes" id="UP000750711"/>
    </source>
</evidence>
<keyword evidence="3" id="KW-1185">Reference proteome</keyword>
<proteinExistence type="predicted"/>
<feature type="region of interest" description="Disordered" evidence="1">
    <location>
        <begin position="335"/>
        <end position="391"/>
    </location>
</feature>
<feature type="compositionally biased region" description="Low complexity" evidence="1">
    <location>
        <begin position="260"/>
        <end position="269"/>
    </location>
</feature>
<dbReference type="EMBL" id="JAGHQM010000102">
    <property type="protein sequence ID" value="KAH0565372.1"/>
    <property type="molecule type" value="Genomic_DNA"/>
</dbReference>
<feature type="compositionally biased region" description="Acidic residues" evidence="1">
    <location>
        <begin position="523"/>
        <end position="548"/>
    </location>
</feature>
<evidence type="ECO:0000313" key="2">
    <source>
        <dbReference type="EMBL" id="KAH0565372.1"/>
    </source>
</evidence>
<feature type="region of interest" description="Disordered" evidence="1">
    <location>
        <begin position="631"/>
        <end position="685"/>
    </location>
</feature>
<feature type="region of interest" description="Disordered" evidence="1">
    <location>
        <begin position="160"/>
        <end position="179"/>
    </location>
</feature>
<feature type="region of interest" description="Disordered" evidence="1">
    <location>
        <begin position="505"/>
        <end position="570"/>
    </location>
</feature>
<comment type="caution">
    <text evidence="2">The sequence shown here is derived from an EMBL/GenBank/DDBJ whole genome shotgun (WGS) entry which is preliminary data.</text>
</comment>